<accession>A0A2D0AEW5</accession>
<protein>
    <submittedName>
        <fullName evidence="3">NUDIX domain-containing protein</fullName>
    </submittedName>
</protein>
<feature type="domain" description="Nudix hydrolase" evidence="2">
    <location>
        <begin position="5"/>
        <end position="138"/>
    </location>
</feature>
<dbReference type="InterPro" id="IPR015797">
    <property type="entry name" value="NUDIX_hydrolase-like_dom_sf"/>
</dbReference>
<dbReference type="RefSeq" id="WP_017517984.1">
    <property type="nucleotide sequence ID" value="NZ_CP189774.1"/>
</dbReference>
<dbReference type="EMBL" id="NJBA01000004">
    <property type="protein sequence ID" value="OWP50629.1"/>
    <property type="molecule type" value="Genomic_DNA"/>
</dbReference>
<evidence type="ECO:0000313" key="4">
    <source>
        <dbReference type="Proteomes" id="UP000198145"/>
    </source>
</evidence>
<proteinExistence type="predicted"/>
<keyword evidence="1" id="KW-0378">Hydrolase</keyword>
<dbReference type="PRINTS" id="PR00502">
    <property type="entry name" value="NUDIXFAMILY"/>
</dbReference>
<dbReference type="STRING" id="46680.GCA_000807755_04357"/>
<dbReference type="InterPro" id="IPR020476">
    <property type="entry name" value="Nudix_hydrolase"/>
</dbReference>
<gene>
    <name evidence="3" type="ORF">CEG18_13910</name>
</gene>
<dbReference type="CDD" id="cd04682">
    <property type="entry name" value="NUDIX_Hydrolase"/>
    <property type="match status" value="1"/>
</dbReference>
<dbReference type="AlphaFoldDB" id="A0A2D0AEW5"/>
<dbReference type="Pfam" id="PF00293">
    <property type="entry name" value="NUDIX"/>
    <property type="match status" value="1"/>
</dbReference>
<evidence type="ECO:0000313" key="3">
    <source>
        <dbReference type="EMBL" id="OWP50629.1"/>
    </source>
</evidence>
<dbReference type="PROSITE" id="PS51462">
    <property type="entry name" value="NUDIX"/>
    <property type="match status" value="1"/>
</dbReference>
<dbReference type="PANTHER" id="PTHR43736:SF1">
    <property type="entry name" value="DIHYDRONEOPTERIN TRIPHOSPHATE DIPHOSPHATASE"/>
    <property type="match status" value="1"/>
</dbReference>
<reference evidence="3 4" key="1">
    <citation type="submission" date="2017-06" db="EMBL/GenBank/DDBJ databases">
        <title>Draft genome of Pseudomonas nitroreducens DF05.</title>
        <authorList>
            <person name="Iyer R."/>
        </authorList>
    </citation>
    <scope>NUCLEOTIDE SEQUENCE [LARGE SCALE GENOMIC DNA]</scope>
    <source>
        <strain evidence="3 4">DF05</strain>
    </source>
</reference>
<comment type="caution">
    <text evidence="3">The sequence shown here is derived from an EMBL/GenBank/DDBJ whole genome shotgun (WGS) entry which is preliminary data.</text>
</comment>
<dbReference type="InterPro" id="IPR000086">
    <property type="entry name" value="NUDIX_hydrolase_dom"/>
</dbReference>
<name>A0A2D0AEW5_PSENT</name>
<evidence type="ECO:0000259" key="2">
    <source>
        <dbReference type="PROSITE" id="PS51462"/>
    </source>
</evidence>
<organism evidence="3 4">
    <name type="scientific">Pseudomonas nitroreducens</name>
    <dbReference type="NCBI Taxonomy" id="46680"/>
    <lineage>
        <taxon>Bacteria</taxon>
        <taxon>Pseudomonadati</taxon>
        <taxon>Pseudomonadota</taxon>
        <taxon>Gammaproteobacteria</taxon>
        <taxon>Pseudomonadales</taxon>
        <taxon>Pseudomonadaceae</taxon>
        <taxon>Pseudomonas</taxon>
    </lineage>
</organism>
<dbReference type="Gene3D" id="3.90.79.10">
    <property type="entry name" value="Nucleoside Triphosphate Pyrophosphohydrolase"/>
    <property type="match status" value="1"/>
</dbReference>
<dbReference type="GO" id="GO:0016787">
    <property type="term" value="F:hydrolase activity"/>
    <property type="evidence" value="ECO:0007669"/>
    <property type="project" value="UniProtKB-KW"/>
</dbReference>
<dbReference type="PANTHER" id="PTHR43736">
    <property type="entry name" value="ADP-RIBOSE PYROPHOSPHATASE"/>
    <property type="match status" value="1"/>
</dbReference>
<dbReference type="eggNOG" id="COG0494">
    <property type="taxonomic scope" value="Bacteria"/>
</dbReference>
<dbReference type="Proteomes" id="UP000198145">
    <property type="component" value="Unassembled WGS sequence"/>
</dbReference>
<sequence length="144" mass="16921">MRHEDDFTGAKLALFHAGQLVVYKRDDKPGIPYPGCWDFPGGGRERGETPAQCALRELEEEFALRLDEQRIEWQRRYPATHGPAPWAWFLVARLEQAEFDAIRFGDEGQYWRLMRVSEYLAHEQAVDYLQERLRHFLAGRLDIT</sequence>
<evidence type="ECO:0000256" key="1">
    <source>
        <dbReference type="ARBA" id="ARBA00022801"/>
    </source>
</evidence>
<dbReference type="SUPFAM" id="SSF55811">
    <property type="entry name" value="Nudix"/>
    <property type="match status" value="1"/>
</dbReference>